<organism evidence="2 3">
    <name type="scientific">Caenorhabditis angaria</name>
    <dbReference type="NCBI Taxonomy" id="860376"/>
    <lineage>
        <taxon>Eukaryota</taxon>
        <taxon>Metazoa</taxon>
        <taxon>Ecdysozoa</taxon>
        <taxon>Nematoda</taxon>
        <taxon>Chromadorea</taxon>
        <taxon>Rhabditida</taxon>
        <taxon>Rhabditina</taxon>
        <taxon>Rhabditomorpha</taxon>
        <taxon>Rhabditoidea</taxon>
        <taxon>Rhabditidae</taxon>
        <taxon>Peloderinae</taxon>
        <taxon>Caenorhabditis</taxon>
    </lineage>
</organism>
<evidence type="ECO:0000256" key="1">
    <source>
        <dbReference type="SAM" id="MobiDB-lite"/>
    </source>
</evidence>
<keyword evidence="3" id="KW-1185">Reference proteome</keyword>
<comment type="caution">
    <text evidence="2">The sequence shown here is derived from an EMBL/GenBank/DDBJ whole genome shotgun (WGS) entry which is preliminary data.</text>
</comment>
<feature type="region of interest" description="Disordered" evidence="1">
    <location>
        <begin position="1"/>
        <end position="23"/>
    </location>
</feature>
<feature type="region of interest" description="Disordered" evidence="1">
    <location>
        <begin position="141"/>
        <end position="193"/>
    </location>
</feature>
<name>A0A9P1IKF7_9PELO</name>
<dbReference type="EMBL" id="CANHGI010000004">
    <property type="protein sequence ID" value="CAI5447212.1"/>
    <property type="molecule type" value="Genomic_DNA"/>
</dbReference>
<feature type="compositionally biased region" description="Low complexity" evidence="1">
    <location>
        <begin position="1"/>
        <end position="17"/>
    </location>
</feature>
<sequence>MSHSAFDRSSSSSSSQSDPNRIDHNIRHYFQVFEKEIVRRIQESEERLRREIEETSMSKMDKIIDLITSIKSNYFDTSDRIVKQGDQIQRAIHELEQLKYMSNMQGPIMNLNHNHNQMPLPVPMPIMKQELDYLQEQDYDLRSQQVRSSRRSRSPRHRHDRSRSPQFIQSRDNPHRILKEDPRVTGESKPQGSGNKCIYCHYAHFSDECPIVSDVMKRKDILRAESRCFRCCGKLENHNNCASRECRYCKIIGKTRIDHHSSICRVPINTSASGRGDEYR</sequence>
<gene>
    <name evidence="2" type="ORF">CAMP_LOCUS9849</name>
</gene>
<accession>A0A9P1IKF7</accession>
<reference evidence="2" key="1">
    <citation type="submission" date="2022-11" db="EMBL/GenBank/DDBJ databases">
        <authorList>
            <person name="Kikuchi T."/>
        </authorList>
    </citation>
    <scope>NUCLEOTIDE SEQUENCE</scope>
    <source>
        <strain evidence="2">PS1010</strain>
    </source>
</reference>
<evidence type="ECO:0008006" key="4">
    <source>
        <dbReference type="Google" id="ProtNLM"/>
    </source>
</evidence>
<evidence type="ECO:0000313" key="2">
    <source>
        <dbReference type="EMBL" id="CAI5447212.1"/>
    </source>
</evidence>
<proteinExistence type="predicted"/>
<feature type="compositionally biased region" description="Basic and acidic residues" evidence="1">
    <location>
        <begin position="172"/>
        <end position="186"/>
    </location>
</feature>
<dbReference type="OrthoDB" id="5864896at2759"/>
<protein>
    <recommendedName>
        <fullName evidence="4">CCHC-type domain-containing protein</fullName>
    </recommendedName>
</protein>
<evidence type="ECO:0000313" key="3">
    <source>
        <dbReference type="Proteomes" id="UP001152747"/>
    </source>
</evidence>
<dbReference type="AlphaFoldDB" id="A0A9P1IKF7"/>
<feature type="compositionally biased region" description="Basic residues" evidence="1">
    <location>
        <begin position="148"/>
        <end position="161"/>
    </location>
</feature>
<dbReference type="Proteomes" id="UP001152747">
    <property type="component" value="Unassembled WGS sequence"/>
</dbReference>